<dbReference type="Pfam" id="PF00642">
    <property type="entry name" value="zf-CCCH"/>
    <property type="match status" value="2"/>
</dbReference>
<dbReference type="Gene3D" id="6.10.250.3220">
    <property type="match status" value="1"/>
</dbReference>
<keyword evidence="1 5" id="KW-0479">Metal-binding</keyword>
<accession>F1KWM5</accession>
<evidence type="ECO:0000256" key="2">
    <source>
        <dbReference type="ARBA" id="ARBA00022737"/>
    </source>
</evidence>
<proteinExistence type="evidence at transcript level"/>
<dbReference type="FunFam" id="4.10.1000.10:FF:000018">
    <property type="entry name" value="Zinc finger protein"/>
    <property type="match status" value="1"/>
</dbReference>
<keyword evidence="2" id="KW-0677">Repeat</keyword>
<dbReference type="PANTHER" id="PTHR12547">
    <property type="entry name" value="CCCH ZINC FINGER/TIS11-RELATED"/>
    <property type="match status" value="1"/>
</dbReference>
<feature type="zinc finger region" description="C3H1-type" evidence="5">
    <location>
        <begin position="152"/>
        <end position="180"/>
    </location>
</feature>
<evidence type="ECO:0000256" key="5">
    <source>
        <dbReference type="PROSITE-ProRule" id="PRU00723"/>
    </source>
</evidence>
<evidence type="ECO:0000256" key="3">
    <source>
        <dbReference type="ARBA" id="ARBA00022771"/>
    </source>
</evidence>
<dbReference type="AlphaFoldDB" id="F1KWM5"/>
<sequence>MDCVEKAPGSRRSAQPARVNLALKADFREVNSFSTIASNESSIPDHVRQFIAKTYSIDPNSTMFTCSDKPQRVFVAHDGSFYYVDMPFIVPRELTSTNEDIRRHPTVSFTDMAPSMCTSPQNAPFGWQTMTDVDRGLVHRRMLSVERRQTDIYKTALCREYRGTGKCSYGDGCRFAHGAGELRLPPQAHPKYKTQLCNKFALFGTCPYGARCQFIHRRPSEFNYAKEENRDVKSVGPSNIQSRIPSRFDAPFTDLPSRSVKKMSAFSKYLLSDDVNCAESCGENEETEIRFNGSLPSSHFKRATTSRWNHAPTLDDANTISQKNEHMMSNKAIGVEARCEASAILPSYGHGSTPGMDEFGNTLDNWLLDDSEGVFSQSCFPRLRSHPF</sequence>
<dbReference type="InterPro" id="IPR036855">
    <property type="entry name" value="Znf_CCCH_sf"/>
</dbReference>
<dbReference type="SMART" id="SM00356">
    <property type="entry name" value="ZnF_C3H1"/>
    <property type="match status" value="2"/>
</dbReference>
<dbReference type="EMBL" id="JI167116">
    <property type="protein sequence ID" value="ADY42279.1"/>
    <property type="molecule type" value="mRNA"/>
</dbReference>
<evidence type="ECO:0000259" key="6">
    <source>
        <dbReference type="PROSITE" id="PS50103"/>
    </source>
</evidence>
<organism evidence="7">
    <name type="scientific">Ascaris suum</name>
    <name type="common">Pig roundworm</name>
    <name type="synonym">Ascaris lumbricoides</name>
    <dbReference type="NCBI Taxonomy" id="6253"/>
    <lineage>
        <taxon>Eukaryota</taxon>
        <taxon>Metazoa</taxon>
        <taxon>Ecdysozoa</taxon>
        <taxon>Nematoda</taxon>
        <taxon>Chromadorea</taxon>
        <taxon>Rhabditida</taxon>
        <taxon>Spirurina</taxon>
        <taxon>Ascaridomorpha</taxon>
        <taxon>Ascaridoidea</taxon>
        <taxon>Ascarididae</taxon>
        <taxon>Ascaris</taxon>
    </lineage>
</organism>
<evidence type="ECO:0000313" key="7">
    <source>
        <dbReference type="EMBL" id="ADY42279.1"/>
    </source>
</evidence>
<dbReference type="InterPro" id="IPR045877">
    <property type="entry name" value="ZFP36-like"/>
</dbReference>
<reference evidence="7" key="1">
    <citation type="journal article" date="2011" name="Genome Res.">
        <title>Deep small RNA sequencing from the nematode Ascaris reveals conservation, functional diversification, and novel developmental profiles.</title>
        <authorList>
            <person name="Wang J."/>
            <person name="Czech B."/>
            <person name="Crunk A."/>
            <person name="Wallace A."/>
            <person name="Mitreva M."/>
            <person name="Hannon G.J."/>
            <person name="Davis R.E."/>
        </authorList>
    </citation>
    <scope>NUCLEOTIDE SEQUENCE</scope>
</reference>
<dbReference type="GO" id="GO:0080090">
    <property type="term" value="P:regulation of primary metabolic process"/>
    <property type="evidence" value="ECO:0007669"/>
    <property type="project" value="UniProtKB-ARBA"/>
</dbReference>
<evidence type="ECO:0000256" key="4">
    <source>
        <dbReference type="ARBA" id="ARBA00022833"/>
    </source>
</evidence>
<evidence type="ECO:0000256" key="1">
    <source>
        <dbReference type="ARBA" id="ARBA00022723"/>
    </source>
</evidence>
<dbReference type="GO" id="GO:0008270">
    <property type="term" value="F:zinc ion binding"/>
    <property type="evidence" value="ECO:0007669"/>
    <property type="project" value="UniProtKB-KW"/>
</dbReference>
<dbReference type="SUPFAM" id="SSF90229">
    <property type="entry name" value="CCCH zinc finger"/>
    <property type="match status" value="2"/>
</dbReference>
<feature type="zinc finger region" description="C3H1-type" evidence="5">
    <location>
        <begin position="191"/>
        <end position="219"/>
    </location>
</feature>
<dbReference type="FunFam" id="4.10.1000.10:FF:000001">
    <property type="entry name" value="zinc finger CCCH domain-containing protein 15-like"/>
    <property type="match status" value="1"/>
</dbReference>
<dbReference type="GO" id="GO:0043186">
    <property type="term" value="C:P granule"/>
    <property type="evidence" value="ECO:0007669"/>
    <property type="project" value="UniProtKB-ARBA"/>
</dbReference>
<dbReference type="InterPro" id="IPR000571">
    <property type="entry name" value="Znf_CCCH"/>
</dbReference>
<dbReference type="GO" id="GO:0010468">
    <property type="term" value="P:regulation of gene expression"/>
    <property type="evidence" value="ECO:0007669"/>
    <property type="project" value="UniProtKB-ARBA"/>
</dbReference>
<name>F1KWM5_ASCSU</name>
<protein>
    <submittedName>
        <fullName evidence="7">Tristetraprolin</fullName>
    </submittedName>
</protein>
<keyword evidence="3 5" id="KW-0863">Zinc-finger</keyword>
<dbReference type="PROSITE" id="PS50103">
    <property type="entry name" value="ZF_C3H1"/>
    <property type="match status" value="2"/>
</dbReference>
<dbReference type="Gene3D" id="4.10.1000.10">
    <property type="entry name" value="Zinc finger, CCCH-type"/>
    <property type="match status" value="1"/>
</dbReference>
<dbReference type="GO" id="GO:0005829">
    <property type="term" value="C:cytosol"/>
    <property type="evidence" value="ECO:0007669"/>
    <property type="project" value="TreeGrafter"/>
</dbReference>
<feature type="domain" description="C3H1-type" evidence="6">
    <location>
        <begin position="152"/>
        <end position="180"/>
    </location>
</feature>
<dbReference type="GO" id="GO:0003730">
    <property type="term" value="F:mRNA 3'-UTR binding"/>
    <property type="evidence" value="ECO:0007669"/>
    <property type="project" value="TreeGrafter"/>
</dbReference>
<dbReference type="PANTHER" id="PTHR12547:SF144">
    <property type="entry name" value="C3H1-TYPE DOMAIN-CONTAINING PROTEIN"/>
    <property type="match status" value="1"/>
</dbReference>
<dbReference type="GO" id="GO:0030154">
    <property type="term" value="P:cell differentiation"/>
    <property type="evidence" value="ECO:0007669"/>
    <property type="project" value="UniProtKB-ARBA"/>
</dbReference>
<keyword evidence="4 5" id="KW-0862">Zinc</keyword>
<feature type="domain" description="C3H1-type" evidence="6">
    <location>
        <begin position="191"/>
        <end position="219"/>
    </location>
</feature>